<reference evidence="2" key="1">
    <citation type="journal article" date="2019" name="Int. J. Syst. Evol. Microbiol.">
        <title>The Global Catalogue of Microorganisms (GCM) 10K type strain sequencing project: providing services to taxonomists for standard genome sequencing and annotation.</title>
        <authorList>
            <consortium name="The Broad Institute Genomics Platform"/>
            <consortium name="The Broad Institute Genome Sequencing Center for Infectious Disease"/>
            <person name="Wu L."/>
            <person name="Ma J."/>
        </authorList>
    </citation>
    <scope>NUCLEOTIDE SEQUENCE [LARGE SCALE GENOMIC DNA]</scope>
    <source>
        <strain evidence="2">JCM 4087</strain>
    </source>
</reference>
<comment type="caution">
    <text evidence="1">The sequence shown here is derived from an EMBL/GenBank/DDBJ whole genome shotgun (WGS) entry which is preliminary data.</text>
</comment>
<dbReference type="EMBL" id="JBHSPH010000003">
    <property type="protein sequence ID" value="MFC5863171.1"/>
    <property type="molecule type" value="Genomic_DNA"/>
</dbReference>
<gene>
    <name evidence="1" type="ORF">ACFPT7_12770</name>
</gene>
<evidence type="ECO:0000313" key="2">
    <source>
        <dbReference type="Proteomes" id="UP001596091"/>
    </source>
</evidence>
<dbReference type="Proteomes" id="UP001596091">
    <property type="component" value="Unassembled WGS sequence"/>
</dbReference>
<organism evidence="1 2">
    <name type="scientific">Acidicapsa dinghuensis</name>
    <dbReference type="NCBI Taxonomy" id="2218256"/>
    <lineage>
        <taxon>Bacteria</taxon>
        <taxon>Pseudomonadati</taxon>
        <taxon>Acidobacteriota</taxon>
        <taxon>Terriglobia</taxon>
        <taxon>Terriglobales</taxon>
        <taxon>Acidobacteriaceae</taxon>
        <taxon>Acidicapsa</taxon>
    </lineage>
</organism>
<evidence type="ECO:0000313" key="1">
    <source>
        <dbReference type="EMBL" id="MFC5863171.1"/>
    </source>
</evidence>
<evidence type="ECO:0008006" key="3">
    <source>
        <dbReference type="Google" id="ProtNLM"/>
    </source>
</evidence>
<sequence length="221" mass="24202">MNIYINGATEPTLKIGRLEGDTEDGGIMLAGPGIFANLVVTPDVAGDLPNEPEKDPSVSDGLYVRHWQLSPFSKLAADQAPTYADMPNTTAAWAPLEAERDGLMDVSRVYGIPYPQPERAVVWLKTDIHSNTEQQKHLSLGWVREVFVFVNGQIVFADKNLYQPPAARKTPDGRLSLGNGSLLLPLKAGDNEVAIALVNNFYGWGFKMHLDDMKDLNLAGQ</sequence>
<name>A0ABW1EFV7_9BACT</name>
<protein>
    <recommendedName>
        <fullName evidence="3">Beta-galactosidase</fullName>
    </recommendedName>
</protein>
<accession>A0ABW1EFV7</accession>
<proteinExistence type="predicted"/>
<keyword evidence="2" id="KW-1185">Reference proteome</keyword>
<dbReference type="RefSeq" id="WP_263339678.1">
    <property type="nucleotide sequence ID" value="NZ_JAGSYH010000005.1"/>
</dbReference>